<dbReference type="AlphaFoldDB" id="A0A151UAP7"/>
<proteinExistence type="predicted"/>
<dbReference type="PANTHER" id="PTHR11439">
    <property type="entry name" value="GAG-POL-RELATED RETROTRANSPOSON"/>
    <property type="match status" value="1"/>
</dbReference>
<dbReference type="PANTHER" id="PTHR11439:SF467">
    <property type="entry name" value="INTEGRASE CATALYTIC DOMAIN-CONTAINING PROTEIN"/>
    <property type="match status" value="1"/>
</dbReference>
<evidence type="ECO:0000259" key="1">
    <source>
        <dbReference type="Pfam" id="PF07727"/>
    </source>
</evidence>
<dbReference type="EMBL" id="CM003603">
    <property type="protein sequence ID" value="KYP76396.1"/>
    <property type="molecule type" value="Genomic_DNA"/>
</dbReference>
<dbReference type="InterPro" id="IPR043502">
    <property type="entry name" value="DNA/RNA_pol_sf"/>
</dbReference>
<feature type="domain" description="Reverse transcriptase Ty1/copia-type" evidence="1">
    <location>
        <begin position="1"/>
        <end position="163"/>
    </location>
</feature>
<dbReference type="Gramene" id="C.cajan_20042.t">
    <property type="protein sequence ID" value="C.cajan_20042.t"/>
    <property type="gene ID" value="C.cajan_20042"/>
</dbReference>
<organism evidence="2 3">
    <name type="scientific">Cajanus cajan</name>
    <name type="common">Pigeon pea</name>
    <name type="synonym">Cajanus indicus</name>
    <dbReference type="NCBI Taxonomy" id="3821"/>
    <lineage>
        <taxon>Eukaryota</taxon>
        <taxon>Viridiplantae</taxon>
        <taxon>Streptophyta</taxon>
        <taxon>Embryophyta</taxon>
        <taxon>Tracheophyta</taxon>
        <taxon>Spermatophyta</taxon>
        <taxon>Magnoliopsida</taxon>
        <taxon>eudicotyledons</taxon>
        <taxon>Gunneridae</taxon>
        <taxon>Pentapetalae</taxon>
        <taxon>rosids</taxon>
        <taxon>fabids</taxon>
        <taxon>Fabales</taxon>
        <taxon>Fabaceae</taxon>
        <taxon>Papilionoideae</taxon>
        <taxon>50 kb inversion clade</taxon>
        <taxon>NPAAA clade</taxon>
        <taxon>indigoferoid/millettioid clade</taxon>
        <taxon>Phaseoleae</taxon>
        <taxon>Cajanus</taxon>
    </lineage>
</organism>
<dbReference type="InterPro" id="IPR013103">
    <property type="entry name" value="RVT_2"/>
</dbReference>
<dbReference type="Pfam" id="PF07727">
    <property type="entry name" value="RVT_2"/>
    <property type="match status" value="1"/>
</dbReference>
<dbReference type="CDD" id="cd09272">
    <property type="entry name" value="RNase_HI_RT_Ty1"/>
    <property type="match status" value="1"/>
</dbReference>
<evidence type="ECO:0000313" key="3">
    <source>
        <dbReference type="Proteomes" id="UP000075243"/>
    </source>
</evidence>
<accession>A0A151UAP7</accession>
<dbReference type="Proteomes" id="UP000075243">
    <property type="component" value="Chromosome 1"/>
</dbReference>
<keyword evidence="3" id="KW-1185">Reference proteome</keyword>
<evidence type="ECO:0000313" key="2">
    <source>
        <dbReference type="EMBL" id="KYP76396.1"/>
    </source>
</evidence>
<name>A0A151UAP7_CAJCA</name>
<sequence length="298" mass="34739">MDINNAFLNGELKETVFMRQPEGFMDKSRPQHICKLTKAIYRLKQVPRSWYDRLRNALLRWGFTNTRTDSSLFVLMNKVHITFLLVYVDYIIITDSSSSFLSLFIKQLNIMFELKDLGSLHYFLGVEVCRDASGLYLKQTKYVFDLLKKINLEHVSSCPTPMVTGISLSEEVELMQHPTLYRREIGALQYLTNTRPDIAYFVNRLSQYMQALTAIHWQSVKHVIVSRSSTKSEYKALANLAAEVAWIRSLLQEIKFKIPRTPILWCDNLNAKALATNPVYHSRTKHIEWMFTILEIKC</sequence>
<gene>
    <name evidence="2" type="ORF">KK1_020638</name>
</gene>
<protein>
    <submittedName>
        <fullName evidence="2">Retrovirus-related Pol polyprotein from transposon TNT 1-94</fullName>
    </submittedName>
</protein>
<reference evidence="2 3" key="1">
    <citation type="journal article" date="2012" name="Nat. Biotechnol.">
        <title>Draft genome sequence of pigeonpea (Cajanus cajan), an orphan legume crop of resource-poor farmers.</title>
        <authorList>
            <person name="Varshney R.K."/>
            <person name="Chen W."/>
            <person name="Li Y."/>
            <person name="Bharti A.K."/>
            <person name="Saxena R.K."/>
            <person name="Schlueter J.A."/>
            <person name="Donoghue M.T."/>
            <person name="Azam S."/>
            <person name="Fan G."/>
            <person name="Whaley A.M."/>
            <person name="Farmer A.D."/>
            <person name="Sheridan J."/>
            <person name="Iwata A."/>
            <person name="Tuteja R."/>
            <person name="Penmetsa R.V."/>
            <person name="Wu W."/>
            <person name="Upadhyaya H.D."/>
            <person name="Yang S.P."/>
            <person name="Shah T."/>
            <person name="Saxena K.B."/>
            <person name="Michael T."/>
            <person name="McCombie W.R."/>
            <person name="Yang B."/>
            <person name="Zhang G."/>
            <person name="Yang H."/>
            <person name="Wang J."/>
            <person name="Spillane C."/>
            <person name="Cook D.R."/>
            <person name="May G.D."/>
            <person name="Xu X."/>
            <person name="Jackson S.A."/>
        </authorList>
    </citation>
    <scope>NUCLEOTIDE SEQUENCE [LARGE SCALE GENOMIC DNA]</scope>
    <source>
        <strain evidence="3">cv. Asha</strain>
    </source>
</reference>
<dbReference type="SUPFAM" id="SSF56672">
    <property type="entry name" value="DNA/RNA polymerases"/>
    <property type="match status" value="1"/>
</dbReference>